<accession>A0A067QL11</accession>
<dbReference type="Proteomes" id="UP000027135">
    <property type="component" value="Unassembled WGS sequence"/>
</dbReference>
<dbReference type="Pfam" id="PF04087">
    <property type="entry name" value="DUF389"/>
    <property type="match status" value="1"/>
</dbReference>
<feature type="non-terminal residue" evidence="2">
    <location>
        <position position="344"/>
    </location>
</feature>
<dbReference type="OMA" id="NIACIFT"/>
<evidence type="ECO:0000313" key="3">
    <source>
        <dbReference type="Proteomes" id="UP000027135"/>
    </source>
</evidence>
<dbReference type="PANTHER" id="PTHR20992">
    <property type="entry name" value="AT15442P-RELATED"/>
    <property type="match status" value="1"/>
</dbReference>
<name>A0A067QL11_ZOONE</name>
<feature type="non-terminal residue" evidence="2">
    <location>
        <position position="1"/>
    </location>
</feature>
<dbReference type="eggNOG" id="ENOG502QWS6">
    <property type="taxonomic scope" value="Eukaryota"/>
</dbReference>
<reference evidence="2 3" key="1">
    <citation type="journal article" date="2014" name="Nat. Commun.">
        <title>Molecular traces of alternative social organization in a termite genome.</title>
        <authorList>
            <person name="Terrapon N."/>
            <person name="Li C."/>
            <person name="Robertson H.M."/>
            <person name="Ji L."/>
            <person name="Meng X."/>
            <person name="Booth W."/>
            <person name="Chen Z."/>
            <person name="Childers C.P."/>
            <person name="Glastad K.M."/>
            <person name="Gokhale K."/>
            <person name="Gowin J."/>
            <person name="Gronenberg W."/>
            <person name="Hermansen R.A."/>
            <person name="Hu H."/>
            <person name="Hunt B.G."/>
            <person name="Huylmans A.K."/>
            <person name="Khalil S.M."/>
            <person name="Mitchell R.D."/>
            <person name="Munoz-Torres M.C."/>
            <person name="Mustard J.A."/>
            <person name="Pan H."/>
            <person name="Reese J.T."/>
            <person name="Scharf M.E."/>
            <person name="Sun F."/>
            <person name="Vogel H."/>
            <person name="Xiao J."/>
            <person name="Yang W."/>
            <person name="Yang Z."/>
            <person name="Yang Z."/>
            <person name="Zhou J."/>
            <person name="Zhu J."/>
            <person name="Brent C.S."/>
            <person name="Elsik C.G."/>
            <person name="Goodisman M.A."/>
            <person name="Liberles D.A."/>
            <person name="Roe R.M."/>
            <person name="Vargo E.L."/>
            <person name="Vilcinskas A."/>
            <person name="Wang J."/>
            <person name="Bornberg-Bauer E."/>
            <person name="Korb J."/>
            <person name="Zhang G."/>
            <person name="Liebig J."/>
        </authorList>
    </citation>
    <scope>NUCLEOTIDE SEQUENCE [LARGE SCALE GENOMIC DNA]</scope>
    <source>
        <tissue evidence="2">Whole organism</tissue>
    </source>
</reference>
<evidence type="ECO:0000256" key="1">
    <source>
        <dbReference type="SAM" id="Phobius"/>
    </source>
</evidence>
<feature type="transmembrane region" description="Helical" evidence="1">
    <location>
        <begin position="148"/>
        <end position="167"/>
    </location>
</feature>
<feature type="transmembrane region" description="Helical" evidence="1">
    <location>
        <begin position="279"/>
        <end position="305"/>
    </location>
</feature>
<evidence type="ECO:0000313" key="2">
    <source>
        <dbReference type="EMBL" id="KDR09915.1"/>
    </source>
</evidence>
<organism evidence="2 3">
    <name type="scientific">Zootermopsis nevadensis</name>
    <name type="common">Dampwood termite</name>
    <dbReference type="NCBI Taxonomy" id="136037"/>
    <lineage>
        <taxon>Eukaryota</taxon>
        <taxon>Metazoa</taxon>
        <taxon>Ecdysozoa</taxon>
        <taxon>Arthropoda</taxon>
        <taxon>Hexapoda</taxon>
        <taxon>Insecta</taxon>
        <taxon>Pterygota</taxon>
        <taxon>Neoptera</taxon>
        <taxon>Polyneoptera</taxon>
        <taxon>Dictyoptera</taxon>
        <taxon>Blattodea</taxon>
        <taxon>Blattoidea</taxon>
        <taxon>Termitoidae</taxon>
        <taxon>Termopsidae</taxon>
        <taxon>Zootermopsis</taxon>
    </lineage>
</organism>
<dbReference type="EMBL" id="KK853201">
    <property type="protein sequence ID" value="KDR09915.1"/>
    <property type="molecule type" value="Genomic_DNA"/>
</dbReference>
<feature type="transmembrane region" description="Helical" evidence="1">
    <location>
        <begin position="187"/>
        <end position="210"/>
    </location>
</feature>
<dbReference type="InterPro" id="IPR005240">
    <property type="entry name" value="DUF389"/>
</dbReference>
<dbReference type="PANTHER" id="PTHR20992:SF12">
    <property type="entry name" value="IP07646P"/>
    <property type="match status" value="1"/>
</dbReference>
<sequence length="344" mass="37157">VFFPVGAGDPCENCLHCLTEMGIGIKYNSVVSVVPCTVFYKGMEEVNDEDEDSSEKKAWNNFVQSVRAKLTVKSVVDGVRSSGECSFDFLLLVLTADMIAAVGLVESNSVNIVAAMLVSPLMSPIMTATFGTAIADRKLQKIGFRSEIIGLLMSLVFGFIFGLVLGTTDDPWGTGDWPTEEMKARGMARSLWIGVLWALPSGTGVALALLQGSAGPLIGVAISASLLPPAVNCGIMWGLACIVLIYDDVRIPYLKGENYSGPTEAKLTYTTMDKYPSELAIMGIISFCLTLVNIACIFTTAIVVLKIKEVAAPYTSSPDLRRFWEHDIRVVRDANRATMNQAND</sequence>
<keyword evidence="1" id="KW-0812">Transmembrane</keyword>
<keyword evidence="3" id="KW-1185">Reference proteome</keyword>
<proteinExistence type="predicted"/>
<keyword evidence="1" id="KW-1133">Transmembrane helix</keyword>
<dbReference type="InParanoid" id="A0A067QL11"/>
<feature type="transmembrane region" description="Helical" evidence="1">
    <location>
        <begin position="112"/>
        <end position="136"/>
    </location>
</feature>
<protein>
    <submittedName>
        <fullName evidence="2">Uncharacterized protein</fullName>
    </submittedName>
</protein>
<feature type="transmembrane region" description="Helical" evidence="1">
    <location>
        <begin position="217"/>
        <end position="246"/>
    </location>
</feature>
<gene>
    <name evidence="2" type="ORF">L798_00352</name>
</gene>
<dbReference type="AlphaFoldDB" id="A0A067QL11"/>
<keyword evidence="1" id="KW-0472">Membrane</keyword>